<accession>A0A2M8VZS5</accession>
<evidence type="ECO:0000313" key="3">
    <source>
        <dbReference type="Proteomes" id="UP000229366"/>
    </source>
</evidence>
<comment type="caution">
    <text evidence="2">The sequence shown here is derived from an EMBL/GenBank/DDBJ whole genome shotgun (WGS) entry which is preliminary data.</text>
</comment>
<sequence length="84" mass="9154">MPLTLNFNMQTSKTTPYKLAILIGYALTLIGCLMLLLGLIGAYDFEIFSFGISSGIRIIASIAISGCLISAATHFFFDLQEQQT</sequence>
<keyword evidence="1" id="KW-1133">Transmembrane helix</keyword>
<proteinExistence type="predicted"/>
<dbReference type="EMBL" id="PGTX01000001">
    <property type="protein sequence ID" value="PJI83363.1"/>
    <property type="molecule type" value="Genomic_DNA"/>
</dbReference>
<protein>
    <submittedName>
        <fullName evidence="2">Uncharacterized protein</fullName>
    </submittedName>
</protein>
<dbReference type="Proteomes" id="UP000229366">
    <property type="component" value="Unassembled WGS sequence"/>
</dbReference>
<gene>
    <name evidence="2" type="ORF">B0G85_0760</name>
</gene>
<keyword evidence="1" id="KW-0472">Membrane</keyword>
<feature type="transmembrane region" description="Helical" evidence="1">
    <location>
        <begin position="20"/>
        <end position="43"/>
    </location>
</feature>
<organism evidence="2 3">
    <name type="scientific">Polynucleobacter brandtiae</name>
    <dbReference type="NCBI Taxonomy" id="1938816"/>
    <lineage>
        <taxon>Bacteria</taxon>
        <taxon>Pseudomonadati</taxon>
        <taxon>Pseudomonadota</taxon>
        <taxon>Betaproteobacteria</taxon>
        <taxon>Burkholderiales</taxon>
        <taxon>Burkholderiaceae</taxon>
        <taxon>Polynucleobacter</taxon>
    </lineage>
</organism>
<evidence type="ECO:0000256" key="1">
    <source>
        <dbReference type="SAM" id="Phobius"/>
    </source>
</evidence>
<dbReference type="AlphaFoldDB" id="A0A2M8VZS5"/>
<evidence type="ECO:0000313" key="2">
    <source>
        <dbReference type="EMBL" id="PJI83363.1"/>
    </source>
</evidence>
<keyword evidence="3" id="KW-1185">Reference proteome</keyword>
<reference evidence="2 3" key="1">
    <citation type="submission" date="2017-11" db="EMBL/GenBank/DDBJ databases">
        <title>Genomic Encyclopedia of Type Strains, Phase III (KMG-III): the genomes of soil and plant-associated and newly described type strains.</title>
        <authorList>
            <person name="Whitman W."/>
        </authorList>
    </citation>
    <scope>NUCLEOTIDE SEQUENCE [LARGE SCALE GENOMIC DNA]</scope>
    <source>
        <strain evidence="2 3">UB-Domo-W1</strain>
    </source>
</reference>
<name>A0A2M8VZS5_9BURK</name>
<keyword evidence="1" id="KW-0812">Transmembrane</keyword>
<feature type="transmembrane region" description="Helical" evidence="1">
    <location>
        <begin position="55"/>
        <end position="77"/>
    </location>
</feature>